<keyword evidence="2" id="KW-1185">Reference proteome</keyword>
<accession>A0A914VW32</accession>
<dbReference type="Pfam" id="PF12762">
    <property type="entry name" value="DDE_Tnp_IS1595"/>
    <property type="match status" value="1"/>
</dbReference>
<dbReference type="NCBIfam" id="NF033547">
    <property type="entry name" value="transpos_IS1595"/>
    <property type="match status" value="1"/>
</dbReference>
<dbReference type="InterPro" id="IPR024445">
    <property type="entry name" value="Tnp_ISXO2-like"/>
</dbReference>
<name>A0A914VW32_9BILA</name>
<dbReference type="WBParaSite" id="PSAMB.scaffold2500size22876.g17988.t1">
    <property type="protein sequence ID" value="PSAMB.scaffold2500size22876.g17988.t1"/>
    <property type="gene ID" value="PSAMB.scaffold2500size22876.g17988"/>
</dbReference>
<sequence>MAAIAVARRRGRPQNPQTIIPPADVVDTAVLMDLKVNARFIHTQLTTDYETTRDWLARHRLLANSVTCQGCQQPMRLTKKAELVLDGEHWRCRDCSMTQSIRKGSFFEKSHLSLMELLELIYWWTTDNSQVAIMLEVECSHTTLIDWFMFCRDICVEWIFNHSVPIGGVDPVTGAPLTVEIDESLFFKMKHNRGAPRPQKWILGGVERVSKKCFMVEVDRRDADTLMPIIQQWVLPGSRVITDQWGAYMGAQGFPANPQYTHVSVNHTLHFVDPNDRTIHTNTVEGFWSHSKQKFRKMRGTCDAHFDSYLAEFMFRYMHVDRATWFGVILYWITHQ</sequence>
<proteinExistence type="predicted"/>
<dbReference type="PANTHER" id="PTHR47163:SF2">
    <property type="entry name" value="SI:DKEY-17M8.2"/>
    <property type="match status" value="1"/>
</dbReference>
<dbReference type="Proteomes" id="UP000887566">
    <property type="component" value="Unplaced"/>
</dbReference>
<reference evidence="3" key="1">
    <citation type="submission" date="2022-11" db="UniProtKB">
        <authorList>
            <consortium name="WormBaseParasite"/>
        </authorList>
    </citation>
    <scope>IDENTIFICATION</scope>
</reference>
<dbReference type="AlphaFoldDB" id="A0A914VW32"/>
<organism evidence="2 3">
    <name type="scientific">Plectus sambesii</name>
    <dbReference type="NCBI Taxonomy" id="2011161"/>
    <lineage>
        <taxon>Eukaryota</taxon>
        <taxon>Metazoa</taxon>
        <taxon>Ecdysozoa</taxon>
        <taxon>Nematoda</taxon>
        <taxon>Chromadorea</taxon>
        <taxon>Plectida</taxon>
        <taxon>Plectina</taxon>
        <taxon>Plectoidea</taxon>
        <taxon>Plectidae</taxon>
        <taxon>Plectus</taxon>
    </lineage>
</organism>
<evidence type="ECO:0000313" key="3">
    <source>
        <dbReference type="WBParaSite" id="PSAMB.scaffold2500size22876.g17988.t1"/>
    </source>
</evidence>
<feature type="domain" description="ISXO2-like transposase" evidence="1">
    <location>
        <begin position="171"/>
        <end position="318"/>
    </location>
</feature>
<evidence type="ECO:0000259" key="1">
    <source>
        <dbReference type="SMART" id="SM01126"/>
    </source>
</evidence>
<evidence type="ECO:0000313" key="2">
    <source>
        <dbReference type="Proteomes" id="UP000887566"/>
    </source>
</evidence>
<dbReference type="PANTHER" id="PTHR47163">
    <property type="entry name" value="DDE_TNP_IS1595 DOMAIN-CONTAINING PROTEIN"/>
    <property type="match status" value="1"/>
</dbReference>
<dbReference type="SMART" id="SM01126">
    <property type="entry name" value="DDE_Tnp_IS1595"/>
    <property type="match status" value="1"/>
</dbReference>
<dbReference type="InterPro" id="IPR053164">
    <property type="entry name" value="IS1016-like_transposase"/>
</dbReference>
<protein>
    <submittedName>
        <fullName evidence="3">ISXO2-like transposase domain-containing protein</fullName>
    </submittedName>
</protein>